<evidence type="ECO:0000256" key="6">
    <source>
        <dbReference type="ARBA" id="ARBA00022946"/>
    </source>
</evidence>
<evidence type="ECO:0000256" key="10">
    <source>
        <dbReference type="SAM" id="Phobius"/>
    </source>
</evidence>
<evidence type="ECO:0000256" key="7">
    <source>
        <dbReference type="ARBA" id="ARBA00022989"/>
    </source>
</evidence>
<feature type="transmembrane region" description="Helical" evidence="10">
    <location>
        <begin position="398"/>
        <end position="422"/>
    </location>
</feature>
<dbReference type="Gene3D" id="2.40.128.330">
    <property type="match status" value="1"/>
</dbReference>
<organism evidence="11">
    <name type="scientific">Puccinia triticina (isolate 1-1 / race 1 (BBBD))</name>
    <name type="common">Brown leaf rust fungus</name>
    <dbReference type="NCBI Taxonomy" id="630390"/>
    <lineage>
        <taxon>Eukaryota</taxon>
        <taxon>Fungi</taxon>
        <taxon>Dikarya</taxon>
        <taxon>Basidiomycota</taxon>
        <taxon>Pucciniomycotina</taxon>
        <taxon>Pucciniomycetes</taxon>
        <taxon>Pucciniales</taxon>
        <taxon>Pucciniaceae</taxon>
        <taxon>Puccinia</taxon>
    </lineage>
</organism>
<dbReference type="PANTHER" id="PTHR13890:SF0">
    <property type="entry name" value="MAGNESIUM TRANSPORTER MRS2 HOMOLOG, MITOCHONDRIAL"/>
    <property type="match status" value="1"/>
</dbReference>
<gene>
    <name evidence="11" type="ORF">PTTG_26707</name>
</gene>
<protein>
    <recommendedName>
        <fullName evidence="14">Magnesium transporter</fullName>
    </recommendedName>
</protein>
<evidence type="ECO:0000256" key="9">
    <source>
        <dbReference type="ARBA" id="ARBA00023136"/>
    </source>
</evidence>
<evidence type="ECO:0000313" key="11">
    <source>
        <dbReference type="EMBL" id="OAV95296.1"/>
    </source>
</evidence>
<reference evidence="11" key="2">
    <citation type="submission" date="2016-05" db="EMBL/GenBank/DDBJ databases">
        <title>Comparative analysis highlights variable genome content of wheat rusts and divergence of the mating loci.</title>
        <authorList>
            <person name="Cuomo C.A."/>
            <person name="Bakkeren G."/>
            <person name="Szabo L."/>
            <person name="Khalil H."/>
            <person name="Joly D."/>
            <person name="Goldberg J."/>
            <person name="Young S."/>
            <person name="Zeng Q."/>
            <person name="Fellers J."/>
        </authorList>
    </citation>
    <scope>NUCLEOTIDE SEQUENCE [LARGE SCALE GENOMIC DNA]</scope>
    <source>
        <strain evidence="11">1-1 BBBD Race 1</strain>
    </source>
</reference>
<keyword evidence="5" id="KW-0460">Magnesium</keyword>
<accession>A0A180GR47</accession>
<dbReference type="GO" id="GO:0015095">
    <property type="term" value="F:magnesium ion transmembrane transporter activity"/>
    <property type="evidence" value="ECO:0007669"/>
    <property type="project" value="TreeGrafter"/>
</dbReference>
<comment type="subcellular location">
    <subcellularLocation>
        <location evidence="1">Membrane</location>
        <topology evidence="1">Multi-pass membrane protein</topology>
    </subcellularLocation>
</comment>
<evidence type="ECO:0008006" key="14">
    <source>
        <dbReference type="Google" id="ProtNLM"/>
    </source>
</evidence>
<dbReference type="Proteomes" id="UP000005240">
    <property type="component" value="Unassembled WGS sequence"/>
</dbReference>
<evidence type="ECO:0000313" key="13">
    <source>
        <dbReference type="Proteomes" id="UP000005240"/>
    </source>
</evidence>
<keyword evidence="13" id="KW-1185">Reference proteome</keyword>
<evidence type="ECO:0000256" key="5">
    <source>
        <dbReference type="ARBA" id="ARBA00022842"/>
    </source>
</evidence>
<keyword evidence="7 10" id="KW-1133">Transmembrane helix</keyword>
<dbReference type="EnsemblFungi" id="PTTG_26707-t43_1">
    <property type="protein sequence ID" value="PTTG_26707-t43_1-p1"/>
    <property type="gene ID" value="PTTG_26707"/>
</dbReference>
<keyword evidence="8" id="KW-0406">Ion transport</keyword>
<name>A0A180GR47_PUCT1</name>
<dbReference type="GO" id="GO:0005743">
    <property type="term" value="C:mitochondrial inner membrane"/>
    <property type="evidence" value="ECO:0007669"/>
    <property type="project" value="TreeGrafter"/>
</dbReference>
<comment type="similarity">
    <text evidence="2">Belongs to the CorA metal ion transporter (MIT) (TC 1.A.35) family.</text>
</comment>
<dbReference type="Gene3D" id="1.20.58.340">
    <property type="entry name" value="Magnesium transport protein CorA, transmembrane region"/>
    <property type="match status" value="1"/>
</dbReference>
<dbReference type="GO" id="GO:0045016">
    <property type="term" value="P:mitochondrial magnesium ion transmembrane transport"/>
    <property type="evidence" value="ECO:0007669"/>
    <property type="project" value="TreeGrafter"/>
</dbReference>
<sequence>MLPWTLSMQNSRRSRVDGSLAPTNWVNAQLTPRDLPATKARTTSQIPIRFPDNPAGEGNTVLSDALKSQSTKRGKSDIYYTEISWQGITSPGLVASRVQFCRDKRIQTKDLRLLESNFGGPSISMRGDSIIINTNGFRALITIESVAMLNVPLVAYNESQNFPEIKSGHEGLAFPHRQEFTSNLLKGITSLRRGKRGLKIEEKAAYELEYSFKLLALRSILDIIFLSLEQDLEVLKASIRLLLSTLEKEIRAKTMEKLLVSTHQLKDFTGRCTNLQNCLDTIAEQTMQYLQTRQNQDLHKAILGETEEEQSLKVLHHSDLLTVIEQYSAEEIMEEVAIMMRHLQFKEDTANLIINSNQLDLVYVGLKLEVLAVGVTLGALLTGAFGMNLKSGIEESDWAFLIATGIIVTSCSAVIFIGWFYIRKIGRNM</sequence>
<reference evidence="12" key="4">
    <citation type="submission" date="2025-05" db="UniProtKB">
        <authorList>
            <consortium name="EnsemblFungi"/>
        </authorList>
    </citation>
    <scope>IDENTIFICATION</scope>
    <source>
        <strain evidence="12">isolate 1-1 / race 1 (BBBD)</strain>
    </source>
</reference>
<dbReference type="OrthoDB" id="10251508at2759"/>
<dbReference type="EMBL" id="ADAS02000030">
    <property type="protein sequence ID" value="OAV95296.1"/>
    <property type="molecule type" value="Genomic_DNA"/>
</dbReference>
<evidence type="ECO:0000313" key="12">
    <source>
        <dbReference type="EnsemblFungi" id="PTTG_26707-t43_1-p1"/>
    </source>
</evidence>
<evidence type="ECO:0000256" key="1">
    <source>
        <dbReference type="ARBA" id="ARBA00004141"/>
    </source>
</evidence>
<evidence type="ECO:0000256" key="2">
    <source>
        <dbReference type="ARBA" id="ARBA00009765"/>
    </source>
</evidence>
<keyword evidence="6" id="KW-0809">Transit peptide</keyword>
<keyword evidence="9 10" id="KW-0472">Membrane</keyword>
<dbReference type="STRING" id="630390.A0A180GR47"/>
<dbReference type="PANTHER" id="PTHR13890">
    <property type="entry name" value="RNA SPLICING PROTEIN MRS2, MITOCHONDRIAL"/>
    <property type="match status" value="1"/>
</dbReference>
<evidence type="ECO:0000256" key="3">
    <source>
        <dbReference type="ARBA" id="ARBA00022448"/>
    </source>
</evidence>
<dbReference type="Pfam" id="PF22099">
    <property type="entry name" value="MRS2-like"/>
    <property type="match status" value="1"/>
</dbReference>
<proteinExistence type="inferred from homology"/>
<dbReference type="InterPro" id="IPR039204">
    <property type="entry name" value="MRS2-like"/>
</dbReference>
<dbReference type="AlphaFoldDB" id="A0A180GR47"/>
<evidence type="ECO:0000256" key="4">
    <source>
        <dbReference type="ARBA" id="ARBA00022692"/>
    </source>
</evidence>
<reference evidence="12 13" key="3">
    <citation type="journal article" date="2017" name="G3 (Bethesda)">
        <title>Comparative analysis highlights variable genome content of wheat rusts and divergence of the mating loci.</title>
        <authorList>
            <person name="Cuomo C.A."/>
            <person name="Bakkeren G."/>
            <person name="Khalil H.B."/>
            <person name="Panwar V."/>
            <person name="Joly D."/>
            <person name="Linning R."/>
            <person name="Sakthikumar S."/>
            <person name="Song X."/>
            <person name="Adiconis X."/>
            <person name="Fan L."/>
            <person name="Goldberg J.M."/>
            <person name="Levin J.Z."/>
            <person name="Young S."/>
            <person name="Zeng Q."/>
            <person name="Anikster Y."/>
            <person name="Bruce M."/>
            <person name="Wang M."/>
            <person name="Yin C."/>
            <person name="McCallum B."/>
            <person name="Szabo L.J."/>
            <person name="Hulbert S."/>
            <person name="Chen X."/>
            <person name="Fellers J.P."/>
        </authorList>
    </citation>
    <scope>NUCLEOTIDE SEQUENCE</scope>
    <source>
        <strain evidence="12">isolate 1-1 / race 1 (BBBD)</strain>
        <strain evidence="13">Isolate 1-1 / race 1 (BBBD)</strain>
    </source>
</reference>
<evidence type="ECO:0000256" key="8">
    <source>
        <dbReference type="ARBA" id="ARBA00023065"/>
    </source>
</evidence>
<keyword evidence="4 10" id="KW-0812">Transmembrane</keyword>
<keyword evidence="3" id="KW-0813">Transport</keyword>
<feature type="transmembrane region" description="Helical" evidence="10">
    <location>
        <begin position="361"/>
        <end position="386"/>
    </location>
</feature>
<reference evidence="11" key="1">
    <citation type="submission" date="2009-11" db="EMBL/GenBank/DDBJ databases">
        <authorList>
            <consortium name="The Broad Institute Genome Sequencing Platform"/>
            <person name="Ward D."/>
            <person name="Feldgarden M."/>
            <person name="Earl A."/>
            <person name="Young S.K."/>
            <person name="Zeng Q."/>
            <person name="Koehrsen M."/>
            <person name="Alvarado L."/>
            <person name="Berlin A."/>
            <person name="Bochicchio J."/>
            <person name="Borenstein D."/>
            <person name="Chapman S.B."/>
            <person name="Chen Z."/>
            <person name="Engels R."/>
            <person name="Freedman E."/>
            <person name="Gellesch M."/>
            <person name="Goldberg J."/>
            <person name="Griggs A."/>
            <person name="Gujja S."/>
            <person name="Heilman E."/>
            <person name="Heiman D."/>
            <person name="Hepburn T."/>
            <person name="Howarth C."/>
            <person name="Jen D."/>
            <person name="Larson L."/>
            <person name="Lewis B."/>
            <person name="Mehta T."/>
            <person name="Park D."/>
            <person name="Pearson M."/>
            <person name="Roberts A."/>
            <person name="Saif S."/>
            <person name="Shea T."/>
            <person name="Shenoy N."/>
            <person name="Sisk P."/>
            <person name="Stolte C."/>
            <person name="Sykes S."/>
            <person name="Thomson T."/>
            <person name="Walk T."/>
            <person name="White J."/>
            <person name="Yandava C."/>
            <person name="Izard J."/>
            <person name="Baranova O.V."/>
            <person name="Blanton J.M."/>
            <person name="Tanner A.C."/>
            <person name="Dewhirst F.E."/>
            <person name="Haas B."/>
            <person name="Nusbaum C."/>
            <person name="Birren B."/>
        </authorList>
    </citation>
    <scope>NUCLEOTIDE SEQUENCE [LARGE SCALE GENOMIC DNA]</scope>
    <source>
        <strain evidence="11">1-1 BBBD Race 1</strain>
    </source>
</reference>
<dbReference type="VEuPathDB" id="FungiDB:PTTG_26707"/>